<dbReference type="EMBL" id="KN847976">
    <property type="protein sequence ID" value="KIR48901.1"/>
    <property type="molecule type" value="Genomic_DNA"/>
</dbReference>
<protein>
    <submittedName>
        <fullName evidence="8">Transcription initiation factor TFIID subunit 11</fullName>
    </submittedName>
</protein>
<dbReference type="AlphaFoldDB" id="A0A0D0VNR4"/>
<dbReference type="GO" id="GO:0051123">
    <property type="term" value="P:RNA polymerase II preinitiation complex assembly"/>
    <property type="evidence" value="ECO:0007669"/>
    <property type="project" value="InterPro"/>
</dbReference>
<evidence type="ECO:0000313" key="8">
    <source>
        <dbReference type="EMBL" id="KIR48901.1"/>
    </source>
</evidence>
<evidence type="ECO:0000256" key="1">
    <source>
        <dbReference type="ARBA" id="ARBA00004123"/>
    </source>
</evidence>
<dbReference type="HOGENOM" id="CLU_106793_0_0_1"/>
<dbReference type="GO" id="GO:0046982">
    <property type="term" value="F:protein heterodimerization activity"/>
    <property type="evidence" value="ECO:0007669"/>
    <property type="project" value="InterPro"/>
</dbReference>
<dbReference type="InterPro" id="IPR009072">
    <property type="entry name" value="Histone-fold"/>
</dbReference>
<dbReference type="Gene3D" id="1.10.20.10">
    <property type="entry name" value="Histone, subunit A"/>
    <property type="match status" value="1"/>
</dbReference>
<evidence type="ECO:0000259" key="7">
    <source>
        <dbReference type="Pfam" id="PF04719"/>
    </source>
</evidence>
<dbReference type="PANTHER" id="PTHR13218:SF8">
    <property type="entry name" value="TRANSCRIPTION INITIATION FACTOR TFIID SUBUNIT 11"/>
    <property type="match status" value="1"/>
</dbReference>
<accession>A0A0D0VNR4</accession>
<comment type="subcellular location">
    <subcellularLocation>
        <location evidence="1">Nucleus</location>
    </subcellularLocation>
</comment>
<name>A0A0D0VNR4_CRYGA</name>
<feature type="compositionally biased region" description="Acidic residues" evidence="6">
    <location>
        <begin position="48"/>
        <end position="66"/>
    </location>
</feature>
<feature type="region of interest" description="Disordered" evidence="6">
    <location>
        <begin position="23"/>
        <end position="103"/>
    </location>
</feature>
<proteinExistence type="inferred from homology"/>
<dbReference type="GO" id="GO:0016251">
    <property type="term" value="F:RNA polymerase II general transcription initiation factor activity"/>
    <property type="evidence" value="ECO:0007669"/>
    <property type="project" value="TreeGrafter"/>
</dbReference>
<evidence type="ECO:0000256" key="5">
    <source>
        <dbReference type="ARBA" id="ARBA00023242"/>
    </source>
</evidence>
<dbReference type="InterPro" id="IPR045127">
    <property type="entry name" value="TAF11-like"/>
</dbReference>
<keyword evidence="3" id="KW-0805">Transcription regulation</keyword>
<feature type="domain" description="TAFII28-like protein" evidence="7">
    <location>
        <begin position="113"/>
        <end position="195"/>
    </location>
</feature>
<dbReference type="InterPro" id="IPR006809">
    <property type="entry name" value="TAFII28_dom"/>
</dbReference>
<dbReference type="SUPFAM" id="SSF47113">
    <property type="entry name" value="Histone-fold"/>
    <property type="match status" value="1"/>
</dbReference>
<evidence type="ECO:0000256" key="3">
    <source>
        <dbReference type="ARBA" id="ARBA00023015"/>
    </source>
</evidence>
<evidence type="ECO:0000256" key="6">
    <source>
        <dbReference type="SAM" id="MobiDB-lite"/>
    </source>
</evidence>
<feature type="compositionally biased region" description="Acidic residues" evidence="6">
    <location>
        <begin position="25"/>
        <end position="35"/>
    </location>
</feature>
<feature type="compositionally biased region" description="Basic and acidic residues" evidence="6">
    <location>
        <begin position="37"/>
        <end position="47"/>
    </location>
</feature>
<feature type="compositionally biased region" description="Basic and acidic residues" evidence="6">
    <location>
        <begin position="86"/>
        <end position="101"/>
    </location>
</feature>
<organism evidence="8">
    <name type="scientific">Cryptococcus bacillisporus CA1280</name>
    <dbReference type="NCBI Taxonomy" id="1296109"/>
    <lineage>
        <taxon>Eukaryota</taxon>
        <taxon>Fungi</taxon>
        <taxon>Dikarya</taxon>
        <taxon>Basidiomycota</taxon>
        <taxon>Agaricomycotina</taxon>
        <taxon>Tremellomycetes</taxon>
        <taxon>Tremellales</taxon>
        <taxon>Cryptococcaceae</taxon>
        <taxon>Cryptococcus</taxon>
        <taxon>Cryptococcus gattii species complex</taxon>
    </lineage>
</organism>
<keyword evidence="4" id="KW-0804">Transcription</keyword>
<keyword evidence="5" id="KW-0539">Nucleus</keyword>
<dbReference type="PANTHER" id="PTHR13218">
    <property type="entry name" value="TRANSCRIPTION INITIATION FACTOR TFIID SUBUNIT 11-RELATED"/>
    <property type="match status" value="1"/>
</dbReference>
<reference evidence="8" key="1">
    <citation type="submission" date="2015-01" db="EMBL/GenBank/DDBJ databases">
        <title>The Genome Sequence of Cryptococcus gattii CA1280.</title>
        <authorList>
            <consortium name="The Broad Institute Genomics Platform"/>
            <person name="Cuomo C."/>
            <person name="Litvintseva A."/>
            <person name="Chen Y."/>
            <person name="Heitman J."/>
            <person name="Sun S."/>
            <person name="Springer D."/>
            <person name="Dromer F."/>
            <person name="Young S."/>
            <person name="Zeng Q."/>
            <person name="Gargeya S."/>
            <person name="Abouelleil A."/>
            <person name="Alvarado L."/>
            <person name="Chapman S.B."/>
            <person name="Gainer-Dewar J."/>
            <person name="Goldberg J."/>
            <person name="Griggs A."/>
            <person name="Gujja S."/>
            <person name="Hansen M."/>
            <person name="Howarth C."/>
            <person name="Imamovic A."/>
            <person name="Larimer J."/>
            <person name="Murphy C."/>
            <person name="Naylor J."/>
            <person name="Pearson M."/>
            <person name="Priest M."/>
            <person name="Roberts A."/>
            <person name="Saif S."/>
            <person name="Shea T."/>
            <person name="Sykes S."/>
            <person name="Wortman J."/>
            <person name="Nusbaum C."/>
            <person name="Birren B."/>
        </authorList>
    </citation>
    <scope>NUCLEOTIDE SEQUENCE [LARGE SCALE GENOMIC DNA]</scope>
    <source>
        <strain evidence="8">CA1280</strain>
    </source>
</reference>
<dbReference type="OrthoDB" id="28335at2759"/>
<evidence type="ECO:0000256" key="2">
    <source>
        <dbReference type="ARBA" id="ARBA00009788"/>
    </source>
</evidence>
<evidence type="ECO:0000256" key="4">
    <source>
        <dbReference type="ARBA" id="ARBA00023163"/>
    </source>
</evidence>
<sequence length="226" mass="25003">MSLALPSRPSFAPKASQALEREALDEADDVDDSDLLDIPHSRKRLVDVDVDPDLEGEKDDDEDEGNDVGVSIGMGTLGVGLAGTVGKEKGKKRDADDEIEKRGKKRRAETFLLRGQMDEEQARRFDTFSTVAINKNVIKRLNRDLFDQHCPPQLSQVVAGMAKVFVADVIEMAKDLQPHSAHPTGPLQPYHLKLARMCLEEQGMVCCLTQGPASGLRRGKALFRRR</sequence>
<dbReference type="GO" id="GO:0005669">
    <property type="term" value="C:transcription factor TFIID complex"/>
    <property type="evidence" value="ECO:0007669"/>
    <property type="project" value="InterPro"/>
</dbReference>
<dbReference type="CDD" id="cd08048">
    <property type="entry name" value="HFD_TAF11"/>
    <property type="match status" value="1"/>
</dbReference>
<gene>
    <name evidence="8" type="ORF">I312_01971</name>
</gene>
<comment type="similarity">
    <text evidence="2">Belongs to the TAF11 family.</text>
</comment>
<dbReference type="Pfam" id="PF04719">
    <property type="entry name" value="TAFII28"/>
    <property type="match status" value="1"/>
</dbReference>